<feature type="transmembrane region" description="Helical" evidence="1">
    <location>
        <begin position="37"/>
        <end position="60"/>
    </location>
</feature>
<evidence type="ECO:0000313" key="3">
    <source>
        <dbReference type="Proteomes" id="UP000811609"/>
    </source>
</evidence>
<accession>A0A8T1R1Y8</accession>
<organism evidence="2 3">
    <name type="scientific">Carya illinoinensis</name>
    <name type="common">Pecan</name>
    <dbReference type="NCBI Taxonomy" id="32201"/>
    <lineage>
        <taxon>Eukaryota</taxon>
        <taxon>Viridiplantae</taxon>
        <taxon>Streptophyta</taxon>
        <taxon>Embryophyta</taxon>
        <taxon>Tracheophyta</taxon>
        <taxon>Spermatophyta</taxon>
        <taxon>Magnoliopsida</taxon>
        <taxon>eudicotyledons</taxon>
        <taxon>Gunneridae</taxon>
        <taxon>Pentapetalae</taxon>
        <taxon>rosids</taxon>
        <taxon>fabids</taxon>
        <taxon>Fagales</taxon>
        <taxon>Juglandaceae</taxon>
        <taxon>Carya</taxon>
    </lineage>
</organism>
<sequence>MPKPFSRSFLEYPQQPNKALRTNTKWTLEPKLEKNTYYVIMGMKLVLALFSLFPPIFCMTKANKKATHLRNLLPLARIHIGKEVLTSLHCLHETQREGERGRSKR</sequence>
<proteinExistence type="predicted"/>
<keyword evidence="1" id="KW-0812">Transmembrane</keyword>
<comment type="caution">
    <text evidence="2">The sequence shown here is derived from an EMBL/GenBank/DDBJ whole genome shotgun (WGS) entry which is preliminary data.</text>
</comment>
<gene>
    <name evidence="2" type="ORF">CIPAW_03G126700</name>
</gene>
<keyword evidence="1" id="KW-0472">Membrane</keyword>
<name>A0A8T1R1Y8_CARIL</name>
<evidence type="ECO:0000313" key="2">
    <source>
        <dbReference type="EMBL" id="KAG6660757.1"/>
    </source>
</evidence>
<dbReference type="AlphaFoldDB" id="A0A8T1R1Y8"/>
<keyword evidence="3" id="KW-1185">Reference proteome</keyword>
<dbReference type="EMBL" id="CM031811">
    <property type="protein sequence ID" value="KAG6660757.1"/>
    <property type="molecule type" value="Genomic_DNA"/>
</dbReference>
<dbReference type="Proteomes" id="UP000811609">
    <property type="component" value="Chromosome 3"/>
</dbReference>
<keyword evidence="1" id="KW-1133">Transmembrane helix</keyword>
<protein>
    <submittedName>
        <fullName evidence="2">Uncharacterized protein</fullName>
    </submittedName>
</protein>
<reference evidence="2" key="1">
    <citation type="submission" date="2020-12" db="EMBL/GenBank/DDBJ databases">
        <title>WGS assembly of Carya illinoinensis cv. Pawnee.</title>
        <authorList>
            <person name="Platts A."/>
            <person name="Shu S."/>
            <person name="Wright S."/>
            <person name="Barry K."/>
            <person name="Edger P."/>
            <person name="Pires J.C."/>
            <person name="Schmutz J."/>
        </authorList>
    </citation>
    <scope>NUCLEOTIDE SEQUENCE</scope>
    <source>
        <tissue evidence="2">Leaf</tissue>
    </source>
</reference>
<evidence type="ECO:0000256" key="1">
    <source>
        <dbReference type="SAM" id="Phobius"/>
    </source>
</evidence>